<comment type="caution">
    <text evidence="2">The sequence shown here is derived from an EMBL/GenBank/DDBJ whole genome shotgun (WGS) entry which is preliminary data.</text>
</comment>
<feature type="transmembrane region" description="Helical" evidence="1">
    <location>
        <begin position="47"/>
        <end position="65"/>
    </location>
</feature>
<evidence type="ECO:0000313" key="3">
    <source>
        <dbReference type="Proteomes" id="UP000284189"/>
    </source>
</evidence>
<sequence>GSLPKQSKTAGAIFHRFMRGPPANGPTGLAMAGRVLTVVLGGLAGKVMGFSLPMATLFIGLAGFLTS</sequence>
<dbReference type="Proteomes" id="UP000284189">
    <property type="component" value="Unassembled WGS sequence"/>
</dbReference>
<reference evidence="2 3" key="1">
    <citation type="submission" date="2018-08" db="EMBL/GenBank/DDBJ databases">
        <title>Proposal of Muricauda 72 sp.nov. and Muricauda NH166 sp.nov., isolated from seawater.</title>
        <authorList>
            <person name="Cheng H."/>
            <person name="Wu Y.-H."/>
            <person name="Guo L.-L."/>
            <person name="Xu X.-W."/>
        </authorList>
    </citation>
    <scope>NUCLEOTIDE SEQUENCE [LARGE SCALE GENOMIC DNA]</scope>
    <source>
        <strain evidence="2 3">NH166</strain>
    </source>
</reference>
<dbReference type="AlphaFoldDB" id="A0A418NCE9"/>
<keyword evidence="1" id="KW-0472">Membrane</keyword>
<feature type="non-terminal residue" evidence="2">
    <location>
        <position position="1"/>
    </location>
</feature>
<gene>
    <name evidence="2" type="ORF">D2U88_00005</name>
</gene>
<evidence type="ECO:0000256" key="1">
    <source>
        <dbReference type="SAM" id="Phobius"/>
    </source>
</evidence>
<accession>A0A418NCE9</accession>
<keyword evidence="1" id="KW-0812">Transmembrane</keyword>
<proteinExistence type="predicted"/>
<name>A0A418NCE9_9FLAO</name>
<dbReference type="EMBL" id="QXFJ01000001">
    <property type="protein sequence ID" value="RIV74668.1"/>
    <property type="molecule type" value="Genomic_DNA"/>
</dbReference>
<organism evidence="2 3">
    <name type="scientific">Flagellimonas aequoris</name>
    <dbReference type="NCBI Taxonomy" id="2306997"/>
    <lineage>
        <taxon>Bacteria</taxon>
        <taxon>Pseudomonadati</taxon>
        <taxon>Bacteroidota</taxon>
        <taxon>Flavobacteriia</taxon>
        <taxon>Flavobacteriales</taxon>
        <taxon>Flavobacteriaceae</taxon>
        <taxon>Flagellimonas</taxon>
    </lineage>
</organism>
<protein>
    <submittedName>
        <fullName evidence="2">Uncharacterized protein</fullName>
    </submittedName>
</protein>
<evidence type="ECO:0000313" key="2">
    <source>
        <dbReference type="EMBL" id="RIV74668.1"/>
    </source>
</evidence>
<keyword evidence="1" id="KW-1133">Transmembrane helix</keyword>
<feature type="non-terminal residue" evidence="2">
    <location>
        <position position="67"/>
    </location>
</feature>